<name>T1GBY2_MEGSC</name>
<protein>
    <submittedName>
        <fullName evidence="1">Uncharacterized protein</fullName>
    </submittedName>
</protein>
<dbReference type="EMBL" id="CAQQ02392931">
    <property type="status" value="NOT_ANNOTATED_CDS"/>
    <property type="molecule type" value="Genomic_DNA"/>
</dbReference>
<dbReference type="Proteomes" id="UP000015102">
    <property type="component" value="Unassembled WGS sequence"/>
</dbReference>
<reference evidence="2" key="1">
    <citation type="submission" date="2013-02" db="EMBL/GenBank/DDBJ databases">
        <authorList>
            <person name="Hughes D."/>
        </authorList>
    </citation>
    <scope>NUCLEOTIDE SEQUENCE</scope>
    <source>
        <strain>Durham</strain>
        <strain evidence="2">NC isolate 2 -- Noor lab</strain>
    </source>
</reference>
<sequence>MERNKLLKDMNLFSIPLIKFCQMTLSGTAIKSLVRIRRIFVRLEDSDEVMSCPTVSSTLLYQNYPYQPLLVYLDDIDPVFGTYCRIRARTEVDRAIQRIKKNKTASRNDAFSLRKEGTKDDLWCHMREL</sequence>
<dbReference type="EMBL" id="CAQQ02392932">
    <property type="status" value="NOT_ANNOTATED_CDS"/>
    <property type="molecule type" value="Genomic_DNA"/>
</dbReference>
<accession>T1GBY2</accession>
<dbReference type="EnsemblMetazoa" id="MESCA000773-RA">
    <property type="protein sequence ID" value="MESCA000773-PA"/>
    <property type="gene ID" value="MESCA000773"/>
</dbReference>
<evidence type="ECO:0000313" key="1">
    <source>
        <dbReference type="EnsemblMetazoa" id="MESCA000773-PA"/>
    </source>
</evidence>
<keyword evidence="2" id="KW-1185">Reference proteome</keyword>
<reference evidence="1" key="2">
    <citation type="submission" date="2015-06" db="UniProtKB">
        <authorList>
            <consortium name="EnsemblMetazoa"/>
        </authorList>
    </citation>
    <scope>IDENTIFICATION</scope>
</reference>
<dbReference type="HOGENOM" id="CLU_1951230_0_0_1"/>
<dbReference type="AlphaFoldDB" id="T1GBY2"/>
<organism evidence="1 2">
    <name type="scientific">Megaselia scalaris</name>
    <name type="common">Humpbacked fly</name>
    <name type="synonym">Phora scalaris</name>
    <dbReference type="NCBI Taxonomy" id="36166"/>
    <lineage>
        <taxon>Eukaryota</taxon>
        <taxon>Metazoa</taxon>
        <taxon>Ecdysozoa</taxon>
        <taxon>Arthropoda</taxon>
        <taxon>Hexapoda</taxon>
        <taxon>Insecta</taxon>
        <taxon>Pterygota</taxon>
        <taxon>Neoptera</taxon>
        <taxon>Endopterygota</taxon>
        <taxon>Diptera</taxon>
        <taxon>Brachycera</taxon>
        <taxon>Muscomorpha</taxon>
        <taxon>Platypezoidea</taxon>
        <taxon>Phoridae</taxon>
        <taxon>Megaseliini</taxon>
        <taxon>Megaselia</taxon>
    </lineage>
</organism>
<proteinExistence type="predicted"/>
<evidence type="ECO:0000313" key="2">
    <source>
        <dbReference type="Proteomes" id="UP000015102"/>
    </source>
</evidence>